<evidence type="ECO:0000259" key="3">
    <source>
        <dbReference type="SMART" id="SM00954"/>
    </source>
</evidence>
<comment type="caution">
    <text evidence="4">The sequence shown here is derived from an EMBL/GenBank/DDBJ whole genome shotgun (WGS) entry which is preliminary data.</text>
</comment>
<comment type="pathway">
    <text evidence="1">Purine metabolism; ppGpp biosynthesis; ppGpp from GTP: step 1/2.</text>
</comment>
<reference evidence="4 5" key="1">
    <citation type="submission" date="2024-09" db="EMBL/GenBank/DDBJ databases">
        <authorList>
            <person name="Sun Q."/>
            <person name="Mori K."/>
        </authorList>
    </citation>
    <scope>NUCLEOTIDE SEQUENCE [LARGE SCALE GENOMIC DNA]</scope>
    <source>
        <strain evidence="4 5">TISTR 2452</strain>
    </source>
</reference>
<feature type="coiled-coil region" evidence="2">
    <location>
        <begin position="187"/>
        <end position="221"/>
    </location>
</feature>
<dbReference type="SMART" id="SM00954">
    <property type="entry name" value="RelA_SpoT"/>
    <property type="match status" value="1"/>
</dbReference>
<dbReference type="PANTHER" id="PTHR47837">
    <property type="entry name" value="GTP PYROPHOSPHOKINASE YJBM"/>
    <property type="match status" value="1"/>
</dbReference>
<evidence type="ECO:0000313" key="4">
    <source>
        <dbReference type="EMBL" id="MFB9325213.1"/>
    </source>
</evidence>
<dbReference type="RefSeq" id="WP_377490610.1">
    <property type="nucleotide sequence ID" value="NZ_JBHMDO010000009.1"/>
</dbReference>
<dbReference type="CDD" id="cd05399">
    <property type="entry name" value="NT_Rel-Spo_like"/>
    <property type="match status" value="1"/>
</dbReference>
<protein>
    <submittedName>
        <fullName evidence="4">GTP pyrophosphokinase family protein</fullName>
    </submittedName>
</protein>
<evidence type="ECO:0000256" key="2">
    <source>
        <dbReference type="SAM" id="Coils"/>
    </source>
</evidence>
<evidence type="ECO:0000313" key="5">
    <source>
        <dbReference type="Proteomes" id="UP001589747"/>
    </source>
</evidence>
<dbReference type="InterPro" id="IPR052366">
    <property type="entry name" value="GTP_Pyrophosphokinase"/>
</dbReference>
<dbReference type="InterPro" id="IPR043519">
    <property type="entry name" value="NT_sf"/>
</dbReference>
<feature type="domain" description="RelA/SpoT" evidence="3">
    <location>
        <begin position="56"/>
        <end position="179"/>
    </location>
</feature>
<accession>A0ABV5KLI5</accession>
<dbReference type="Gene3D" id="3.30.460.10">
    <property type="entry name" value="Beta Polymerase, domain 2"/>
    <property type="match status" value="1"/>
</dbReference>
<name>A0ABV5KLI5_9BACL</name>
<dbReference type="EMBL" id="JBHMDO010000009">
    <property type="protein sequence ID" value="MFB9325213.1"/>
    <property type="molecule type" value="Genomic_DNA"/>
</dbReference>
<dbReference type="InterPro" id="IPR007685">
    <property type="entry name" value="RelA_SpoT"/>
</dbReference>
<gene>
    <name evidence="4" type="ORF">ACFFSY_04680</name>
</gene>
<evidence type="ECO:0000256" key="1">
    <source>
        <dbReference type="ARBA" id="ARBA00004976"/>
    </source>
</evidence>
<sequence>MSPQDSIEHFRQLKQTITRFMMVYKFALDEMETKIDILKEEFQLLHDYNPIEHTKSRLKSPESIMNKLFRKKLDISLESIRENIRDIAGLRITCSFISDIYRVRDMLAGQSDLVVLETKDYIREPKPNGYQSLHMLLEVPVFMSDRVERVCIEVQIRTIAMDFWASLEHKIFYKYNEAVPERLLAELKTAAESATALDRQMERLHREMNELKEGRLIEEEELRHIRLNNQQFSIPAALLELIEGDGENRE</sequence>
<organism evidence="4 5">
    <name type="scientific">Paenibacillus aurantiacus</name>
    <dbReference type="NCBI Taxonomy" id="1936118"/>
    <lineage>
        <taxon>Bacteria</taxon>
        <taxon>Bacillati</taxon>
        <taxon>Bacillota</taxon>
        <taxon>Bacilli</taxon>
        <taxon>Bacillales</taxon>
        <taxon>Paenibacillaceae</taxon>
        <taxon>Paenibacillus</taxon>
    </lineage>
</organism>
<keyword evidence="5" id="KW-1185">Reference proteome</keyword>
<dbReference type="Proteomes" id="UP001589747">
    <property type="component" value="Unassembled WGS sequence"/>
</dbReference>
<dbReference type="Gene3D" id="1.10.287.860">
    <property type="entry name" value="Nucleotidyltransferase"/>
    <property type="match status" value="1"/>
</dbReference>
<dbReference type="PANTHER" id="PTHR47837:SF2">
    <property type="entry name" value="GTP PYROPHOSPHOKINASE YWAC"/>
    <property type="match status" value="1"/>
</dbReference>
<dbReference type="Pfam" id="PF04607">
    <property type="entry name" value="RelA_SpoT"/>
    <property type="match status" value="1"/>
</dbReference>
<keyword evidence="2" id="KW-0175">Coiled coil</keyword>
<proteinExistence type="predicted"/>
<dbReference type="SUPFAM" id="SSF81301">
    <property type="entry name" value="Nucleotidyltransferase"/>
    <property type="match status" value="1"/>
</dbReference>